<feature type="region of interest" description="Disordered" evidence="1">
    <location>
        <begin position="43"/>
        <end position="77"/>
    </location>
</feature>
<protein>
    <submittedName>
        <fullName evidence="2">Uncharacterized protein</fullName>
    </submittedName>
</protein>
<name>A0A0E9WYF7_ANGAN</name>
<reference evidence="2" key="2">
    <citation type="journal article" date="2015" name="Fish Shellfish Immunol.">
        <title>Early steps in the European eel (Anguilla anguilla)-Vibrio vulnificus interaction in the gills: Role of the RtxA13 toxin.</title>
        <authorList>
            <person name="Callol A."/>
            <person name="Pajuelo D."/>
            <person name="Ebbesson L."/>
            <person name="Teles M."/>
            <person name="MacKenzie S."/>
            <person name="Amaro C."/>
        </authorList>
    </citation>
    <scope>NUCLEOTIDE SEQUENCE</scope>
</reference>
<organism evidence="2">
    <name type="scientific">Anguilla anguilla</name>
    <name type="common">European freshwater eel</name>
    <name type="synonym">Muraena anguilla</name>
    <dbReference type="NCBI Taxonomy" id="7936"/>
    <lineage>
        <taxon>Eukaryota</taxon>
        <taxon>Metazoa</taxon>
        <taxon>Chordata</taxon>
        <taxon>Craniata</taxon>
        <taxon>Vertebrata</taxon>
        <taxon>Euteleostomi</taxon>
        <taxon>Actinopterygii</taxon>
        <taxon>Neopterygii</taxon>
        <taxon>Teleostei</taxon>
        <taxon>Anguilliformes</taxon>
        <taxon>Anguillidae</taxon>
        <taxon>Anguilla</taxon>
    </lineage>
</organism>
<proteinExistence type="predicted"/>
<dbReference type="EMBL" id="GBXM01013912">
    <property type="protein sequence ID" value="JAH94665.1"/>
    <property type="molecule type" value="Transcribed_RNA"/>
</dbReference>
<dbReference type="AlphaFoldDB" id="A0A0E9WYF7"/>
<evidence type="ECO:0000313" key="2">
    <source>
        <dbReference type="EMBL" id="JAH94665.1"/>
    </source>
</evidence>
<evidence type="ECO:0000256" key="1">
    <source>
        <dbReference type="SAM" id="MobiDB-lite"/>
    </source>
</evidence>
<reference evidence="2" key="1">
    <citation type="submission" date="2014-11" db="EMBL/GenBank/DDBJ databases">
        <authorList>
            <person name="Amaro Gonzalez C."/>
        </authorList>
    </citation>
    <scope>NUCLEOTIDE SEQUENCE</scope>
</reference>
<accession>A0A0E9WYF7</accession>
<sequence length="77" mass="8474">MLTRTYKCTYRGIHRYFTRSAIQSVIGNELRCAAVRTGSHGTGLCTQQPRLNSGLKGGQAPVLSSRKKAQELAPQRP</sequence>